<accession>A0A8K0WUY4</accession>
<name>A0A8K0WUY4_9HYPO</name>
<dbReference type="Proteomes" id="UP000813444">
    <property type="component" value="Unassembled WGS sequence"/>
</dbReference>
<comment type="caution">
    <text evidence="1">The sequence shown here is derived from an EMBL/GenBank/DDBJ whole genome shotgun (WGS) entry which is preliminary data.</text>
</comment>
<dbReference type="AlphaFoldDB" id="A0A8K0WUY4"/>
<evidence type="ECO:0000313" key="1">
    <source>
        <dbReference type="EMBL" id="KAH7326145.1"/>
    </source>
</evidence>
<sequence length="203" mass="21541">MAPPSAEFEARIRLARSSRRLLMIGNIPYRESPERFEAACRTQMNSPADAQFSWEPADAPNRSHRGRVWIAFESRERASAALQLLRPEAQVLDQRAGHGNAPDALPPTAAAAHAAAAAAAYAAAAAILDSRADMAPNEIQAILATIHVRMSAIMGVDPAPPFLPPPVAAAAAAARPPPAAAANAAAADPAGEIRWFYDTNRRR</sequence>
<gene>
    <name evidence="1" type="ORF">B0I35DRAFT_474831</name>
</gene>
<keyword evidence="2" id="KW-1185">Reference proteome</keyword>
<proteinExistence type="predicted"/>
<evidence type="ECO:0000313" key="2">
    <source>
        <dbReference type="Proteomes" id="UP000813444"/>
    </source>
</evidence>
<organism evidence="1 2">
    <name type="scientific">Stachybotrys elegans</name>
    <dbReference type="NCBI Taxonomy" id="80388"/>
    <lineage>
        <taxon>Eukaryota</taxon>
        <taxon>Fungi</taxon>
        <taxon>Dikarya</taxon>
        <taxon>Ascomycota</taxon>
        <taxon>Pezizomycotina</taxon>
        <taxon>Sordariomycetes</taxon>
        <taxon>Hypocreomycetidae</taxon>
        <taxon>Hypocreales</taxon>
        <taxon>Stachybotryaceae</taxon>
        <taxon>Stachybotrys</taxon>
    </lineage>
</organism>
<reference evidence="1" key="1">
    <citation type="journal article" date="2021" name="Nat. Commun.">
        <title>Genetic determinants of endophytism in the Arabidopsis root mycobiome.</title>
        <authorList>
            <person name="Mesny F."/>
            <person name="Miyauchi S."/>
            <person name="Thiergart T."/>
            <person name="Pickel B."/>
            <person name="Atanasova L."/>
            <person name="Karlsson M."/>
            <person name="Huettel B."/>
            <person name="Barry K.W."/>
            <person name="Haridas S."/>
            <person name="Chen C."/>
            <person name="Bauer D."/>
            <person name="Andreopoulos W."/>
            <person name="Pangilinan J."/>
            <person name="LaButti K."/>
            <person name="Riley R."/>
            <person name="Lipzen A."/>
            <person name="Clum A."/>
            <person name="Drula E."/>
            <person name="Henrissat B."/>
            <person name="Kohler A."/>
            <person name="Grigoriev I.V."/>
            <person name="Martin F.M."/>
            <person name="Hacquard S."/>
        </authorList>
    </citation>
    <scope>NUCLEOTIDE SEQUENCE</scope>
    <source>
        <strain evidence="1">MPI-CAGE-CH-0235</strain>
    </source>
</reference>
<protein>
    <submittedName>
        <fullName evidence="1">Uncharacterized protein</fullName>
    </submittedName>
</protein>
<dbReference type="EMBL" id="JAGPNK010000002">
    <property type="protein sequence ID" value="KAH7326145.1"/>
    <property type="molecule type" value="Genomic_DNA"/>
</dbReference>